<organism evidence="2 3">
    <name type="scientific">Oesophagostomum dentatum</name>
    <name type="common">Nodular worm</name>
    <dbReference type="NCBI Taxonomy" id="61180"/>
    <lineage>
        <taxon>Eukaryota</taxon>
        <taxon>Metazoa</taxon>
        <taxon>Ecdysozoa</taxon>
        <taxon>Nematoda</taxon>
        <taxon>Chromadorea</taxon>
        <taxon>Rhabditida</taxon>
        <taxon>Rhabditina</taxon>
        <taxon>Rhabditomorpha</taxon>
        <taxon>Strongyloidea</taxon>
        <taxon>Strongylidae</taxon>
        <taxon>Oesophagostomum</taxon>
    </lineage>
</organism>
<dbReference type="Proteomes" id="UP000053660">
    <property type="component" value="Unassembled WGS sequence"/>
</dbReference>
<protein>
    <submittedName>
        <fullName evidence="2">Uncharacterized protein</fullName>
    </submittedName>
</protein>
<dbReference type="AlphaFoldDB" id="A0A0B1SGI7"/>
<proteinExistence type="predicted"/>
<keyword evidence="3" id="KW-1185">Reference proteome</keyword>
<feature type="signal peptide" evidence="1">
    <location>
        <begin position="1"/>
        <end position="24"/>
    </location>
</feature>
<feature type="chain" id="PRO_5002060950" evidence="1">
    <location>
        <begin position="25"/>
        <end position="70"/>
    </location>
</feature>
<sequence>MLAKRSLTALLLIIFALIMSQTEASHRLRSNDKGGIISPEEVYCLLSAVQSALISYCAGHSLAHLQQYPI</sequence>
<evidence type="ECO:0000313" key="3">
    <source>
        <dbReference type="Proteomes" id="UP000053660"/>
    </source>
</evidence>
<keyword evidence="1" id="KW-0732">Signal</keyword>
<name>A0A0B1SGI7_OESDE</name>
<reference evidence="2 3" key="1">
    <citation type="submission" date="2014-03" db="EMBL/GenBank/DDBJ databases">
        <title>Draft genome of the hookworm Oesophagostomum dentatum.</title>
        <authorList>
            <person name="Mitreva M."/>
        </authorList>
    </citation>
    <scope>NUCLEOTIDE SEQUENCE [LARGE SCALE GENOMIC DNA]</scope>
    <source>
        <strain evidence="2 3">OD-Hann</strain>
    </source>
</reference>
<dbReference type="EMBL" id="KN575789">
    <property type="protein sequence ID" value="KHJ83006.1"/>
    <property type="molecule type" value="Genomic_DNA"/>
</dbReference>
<evidence type="ECO:0000313" key="2">
    <source>
        <dbReference type="EMBL" id="KHJ83006.1"/>
    </source>
</evidence>
<evidence type="ECO:0000256" key="1">
    <source>
        <dbReference type="SAM" id="SignalP"/>
    </source>
</evidence>
<gene>
    <name evidence="2" type="ORF">OESDEN_17299</name>
</gene>
<accession>A0A0B1SGI7</accession>